<accession>A0A1F6CKC0</accession>
<reference evidence="1 2" key="1">
    <citation type="journal article" date="2016" name="Nat. Commun.">
        <title>Thousands of microbial genomes shed light on interconnected biogeochemical processes in an aquifer system.</title>
        <authorList>
            <person name="Anantharaman K."/>
            <person name="Brown C.T."/>
            <person name="Hug L.A."/>
            <person name="Sharon I."/>
            <person name="Castelle C.J."/>
            <person name="Probst A.J."/>
            <person name="Thomas B.C."/>
            <person name="Singh A."/>
            <person name="Wilkins M.J."/>
            <person name="Karaoz U."/>
            <person name="Brodie E.L."/>
            <person name="Williams K.H."/>
            <person name="Hubbard S.S."/>
            <person name="Banfield J.F."/>
        </authorList>
    </citation>
    <scope>NUCLEOTIDE SEQUENCE [LARGE SCALE GENOMIC DNA]</scope>
</reference>
<proteinExistence type="predicted"/>
<evidence type="ECO:0008006" key="3">
    <source>
        <dbReference type="Google" id="ProtNLM"/>
    </source>
</evidence>
<name>A0A1F6CKC0_9BACT</name>
<sequence length="471" mass="53338">MALAQKAATKPNYGSWPRQKVNISDLFVDAENIRLGLDVKSSQDALINDLFANEDAMQILGNIATNGFFPDEIPVVIKHNGKFIVMEGNRRVAALKVLARPEIVPTKETSVRNILKTAGPSVKNIEVVVAPGRDSVERFLASKHTQNTRRPWRPLRQAYFYKAQLERGKTVQDLRNEYPTIDIGKFLRLINVHRIAKSISYDTDQIAKKVQNERTFPATTVERLYEDKSVRDFLGFDFNGDGEVQIKIERKEFEKGFKKVMQDVVEKVVDSRALNNEANRGKYLATFSKAETPNKAKAGKTLTSKDFKEQPSLISQKRKKLAPKDIIFTLQSPGVRRMLVELQGIDYRKFPNAAHDLLRSFLECALKAYFDQCGNPVRPAKGQSYTTLDTVLKEFKKEMDTAKNTQLSQVTQKIISDTNMTSYSAQFLNATNHNPSVFATDKDAEDAWDGLEKLLRHVLNPKPKKNAKNKS</sequence>
<gene>
    <name evidence="1" type="ORF">A2704_01965</name>
</gene>
<evidence type="ECO:0000313" key="2">
    <source>
        <dbReference type="Proteomes" id="UP000176445"/>
    </source>
</evidence>
<evidence type="ECO:0000313" key="1">
    <source>
        <dbReference type="EMBL" id="OGG49332.1"/>
    </source>
</evidence>
<dbReference type="AlphaFoldDB" id="A0A1F6CKC0"/>
<dbReference type="Proteomes" id="UP000176445">
    <property type="component" value="Unassembled WGS sequence"/>
</dbReference>
<protein>
    <recommendedName>
        <fullName evidence="3">ParB/Sulfiredoxin domain-containing protein</fullName>
    </recommendedName>
</protein>
<organism evidence="1 2">
    <name type="scientific">Candidatus Kaiserbacteria bacterium RIFCSPHIGHO2_01_FULL_54_36b</name>
    <dbReference type="NCBI Taxonomy" id="1798483"/>
    <lineage>
        <taxon>Bacteria</taxon>
        <taxon>Candidatus Kaiseribacteriota</taxon>
    </lineage>
</organism>
<dbReference type="EMBL" id="MFKW01000076">
    <property type="protein sequence ID" value="OGG49332.1"/>
    <property type="molecule type" value="Genomic_DNA"/>
</dbReference>
<comment type="caution">
    <text evidence="1">The sequence shown here is derived from an EMBL/GenBank/DDBJ whole genome shotgun (WGS) entry which is preliminary data.</text>
</comment>